<organism evidence="2 3">
    <name type="scientific">Nocardia fluminea</name>
    <dbReference type="NCBI Taxonomy" id="134984"/>
    <lineage>
        <taxon>Bacteria</taxon>
        <taxon>Bacillati</taxon>
        <taxon>Actinomycetota</taxon>
        <taxon>Actinomycetes</taxon>
        <taxon>Mycobacteriales</taxon>
        <taxon>Nocardiaceae</taxon>
        <taxon>Nocardia</taxon>
    </lineage>
</organism>
<dbReference type="EMBL" id="PJMW01000002">
    <property type="protein sequence ID" value="PKV80928.1"/>
    <property type="molecule type" value="Genomic_DNA"/>
</dbReference>
<evidence type="ECO:0000259" key="1">
    <source>
        <dbReference type="Pfam" id="PF23926"/>
    </source>
</evidence>
<evidence type="ECO:0000313" key="2">
    <source>
        <dbReference type="EMBL" id="PKV80928.1"/>
    </source>
</evidence>
<evidence type="ECO:0000313" key="3">
    <source>
        <dbReference type="Proteomes" id="UP000233766"/>
    </source>
</evidence>
<reference evidence="2 3" key="1">
    <citation type="submission" date="2017-12" db="EMBL/GenBank/DDBJ databases">
        <title>Sequencing the genomes of 1000 Actinobacteria strains.</title>
        <authorList>
            <person name="Klenk H.-P."/>
        </authorList>
    </citation>
    <scope>NUCLEOTIDE SEQUENCE [LARGE SCALE GENOMIC DNA]</scope>
    <source>
        <strain evidence="2 3">DSM 44489</strain>
    </source>
</reference>
<dbReference type="Pfam" id="PF23926">
    <property type="entry name" value="LtfC"/>
    <property type="match status" value="1"/>
</dbReference>
<gene>
    <name evidence="2" type="ORF">ATK86_5365</name>
</gene>
<dbReference type="InterPro" id="IPR055688">
    <property type="entry name" value="LtfC/p132/Gp6_b-sand"/>
</dbReference>
<keyword evidence="3" id="KW-1185">Reference proteome</keyword>
<proteinExistence type="predicted"/>
<accession>A0A2N3VH20</accession>
<protein>
    <recommendedName>
        <fullName evidence="1">LtfC/p132/Gp6 beta-sandwich domain-containing protein</fullName>
    </recommendedName>
</protein>
<name>A0A2N3VH20_9NOCA</name>
<dbReference type="Proteomes" id="UP000233766">
    <property type="component" value="Unassembled WGS sequence"/>
</dbReference>
<dbReference type="RefSeq" id="WP_101466771.1">
    <property type="nucleotide sequence ID" value="NZ_PJMW01000002.1"/>
</dbReference>
<dbReference type="AlphaFoldDB" id="A0A2N3VH20"/>
<feature type="domain" description="LtfC/p132/Gp6 beta-sandwich" evidence="1">
    <location>
        <begin position="9"/>
        <end position="107"/>
    </location>
</feature>
<sequence length="108" mass="12012">MSDDIGNGPRYRAIILSAAAGFVHHIKPRTTPFPEGLEARIELWDSTLTTLLDTWDATSISTGLVAWGIVPATTNTIPENSRYRMYLTYPTAPALPYLWAHGQVVRQQ</sequence>
<dbReference type="OrthoDB" id="4554842at2"/>
<comment type="caution">
    <text evidence="2">The sequence shown here is derived from an EMBL/GenBank/DDBJ whole genome shotgun (WGS) entry which is preliminary data.</text>
</comment>